<gene>
    <name evidence="9 11" type="primary">trpA</name>
    <name evidence="11" type="ORF">EUAN_00700</name>
</gene>
<dbReference type="NCBIfam" id="TIGR00262">
    <property type="entry name" value="trpA"/>
    <property type="match status" value="1"/>
</dbReference>
<evidence type="ECO:0000256" key="9">
    <source>
        <dbReference type="HAMAP-Rule" id="MF_00131"/>
    </source>
</evidence>
<dbReference type="InterPro" id="IPR013785">
    <property type="entry name" value="Aldolase_TIM"/>
</dbReference>
<dbReference type="PANTHER" id="PTHR43406">
    <property type="entry name" value="TRYPTOPHAN SYNTHASE, ALPHA CHAIN"/>
    <property type="match status" value="1"/>
</dbReference>
<dbReference type="Gene3D" id="3.20.20.70">
    <property type="entry name" value="Aldolase class I"/>
    <property type="match status" value="1"/>
</dbReference>
<evidence type="ECO:0000313" key="12">
    <source>
        <dbReference type="Proteomes" id="UP000180254"/>
    </source>
</evidence>
<proteinExistence type="inferred from homology"/>
<dbReference type="PANTHER" id="PTHR43406:SF1">
    <property type="entry name" value="TRYPTOPHAN SYNTHASE ALPHA CHAIN, CHLOROPLASTIC"/>
    <property type="match status" value="1"/>
</dbReference>
<dbReference type="GO" id="GO:0004834">
    <property type="term" value="F:tryptophan synthase activity"/>
    <property type="evidence" value="ECO:0007669"/>
    <property type="project" value="UniProtKB-UniRule"/>
</dbReference>
<evidence type="ECO:0000313" key="11">
    <source>
        <dbReference type="EMBL" id="OHW63206.1"/>
    </source>
</evidence>
<evidence type="ECO:0000256" key="1">
    <source>
        <dbReference type="ARBA" id="ARBA00003365"/>
    </source>
</evidence>
<feature type="active site" description="Proton acceptor" evidence="9">
    <location>
        <position position="60"/>
    </location>
</feature>
<name>A0A1S1V9C8_9FIRM</name>
<sequence length="263" mass="28787">MNRIDKKFQELKEKNEKALIVFITPGCPNLEITEELVLSMEKSGADIVELGVPYSDPIADGKVIESSSQLARENGVKTRTVMEMASGIRSKSEVPLVLLVYFNSIFAFGSEKFLKLASESGVDGIIIPDLPLEEREDIIEECNEYGVNFIPLVTPTSKDRIKEIASGGGGFIYCVSVAGVTGERKEFSADITDYMKSVAEVTEVPRAIGFGISSPEMASKYKELSEGIIVGSAIVRRTLEDKSNDEIIEDVSSFVKSLKDAIR</sequence>
<dbReference type="OrthoDB" id="9804578at2"/>
<comment type="caution">
    <text evidence="11">The sequence shown here is derived from an EMBL/GenBank/DDBJ whole genome shotgun (WGS) entry which is preliminary data.</text>
</comment>
<dbReference type="UniPathway" id="UPA00035">
    <property type="reaction ID" value="UER00044"/>
</dbReference>
<dbReference type="AlphaFoldDB" id="A0A1S1V9C8"/>
<dbReference type="GO" id="GO:0005829">
    <property type="term" value="C:cytosol"/>
    <property type="evidence" value="ECO:0007669"/>
    <property type="project" value="TreeGrafter"/>
</dbReference>
<accession>A0A1S1V9C8</accession>
<evidence type="ECO:0000256" key="8">
    <source>
        <dbReference type="ARBA" id="ARBA00049047"/>
    </source>
</evidence>
<dbReference type="InterPro" id="IPR018204">
    <property type="entry name" value="Trp_synthase_alpha_AS"/>
</dbReference>
<evidence type="ECO:0000256" key="5">
    <source>
        <dbReference type="ARBA" id="ARBA00022822"/>
    </source>
</evidence>
<dbReference type="EMBL" id="MKIE01000001">
    <property type="protein sequence ID" value="OHW63206.1"/>
    <property type="molecule type" value="Genomic_DNA"/>
</dbReference>
<comment type="similarity">
    <text evidence="9 10">Belongs to the TrpA family.</text>
</comment>
<dbReference type="HAMAP" id="MF_00131">
    <property type="entry name" value="Trp_synth_alpha"/>
    <property type="match status" value="1"/>
</dbReference>
<evidence type="ECO:0000256" key="7">
    <source>
        <dbReference type="ARBA" id="ARBA00023239"/>
    </source>
</evidence>
<evidence type="ECO:0000256" key="10">
    <source>
        <dbReference type="RuleBase" id="RU003662"/>
    </source>
</evidence>
<feature type="active site" description="Proton acceptor" evidence="9">
    <location>
        <position position="49"/>
    </location>
</feature>
<evidence type="ECO:0000256" key="3">
    <source>
        <dbReference type="ARBA" id="ARBA00011270"/>
    </source>
</evidence>
<organism evidence="11 12">
    <name type="scientific">Andreesenia angusta</name>
    <dbReference type="NCBI Taxonomy" id="39480"/>
    <lineage>
        <taxon>Bacteria</taxon>
        <taxon>Bacillati</taxon>
        <taxon>Bacillota</taxon>
        <taxon>Tissierellia</taxon>
        <taxon>Tissierellales</taxon>
        <taxon>Gottschalkiaceae</taxon>
        <taxon>Andreesenia</taxon>
    </lineage>
</organism>
<keyword evidence="4 9" id="KW-0028">Amino-acid biosynthesis</keyword>
<reference evidence="11 12" key="1">
    <citation type="submission" date="2016-09" db="EMBL/GenBank/DDBJ databases">
        <title>Genome sequence of Eubacterium angustum.</title>
        <authorList>
            <person name="Poehlein A."/>
            <person name="Daniel R."/>
        </authorList>
    </citation>
    <scope>NUCLEOTIDE SEQUENCE [LARGE SCALE GENOMIC DNA]</scope>
    <source>
        <strain evidence="11 12">DSM 1989</strain>
    </source>
</reference>
<keyword evidence="6 9" id="KW-0057">Aromatic amino acid biosynthesis</keyword>
<dbReference type="CDD" id="cd04724">
    <property type="entry name" value="Tryptophan_synthase_alpha"/>
    <property type="match status" value="1"/>
</dbReference>
<dbReference type="InterPro" id="IPR002028">
    <property type="entry name" value="Trp_synthase_suA"/>
</dbReference>
<comment type="catalytic activity">
    <reaction evidence="8 9">
        <text>(1S,2R)-1-C-(indol-3-yl)glycerol 3-phosphate + L-serine = D-glyceraldehyde 3-phosphate + L-tryptophan + H2O</text>
        <dbReference type="Rhea" id="RHEA:10532"/>
        <dbReference type="ChEBI" id="CHEBI:15377"/>
        <dbReference type="ChEBI" id="CHEBI:33384"/>
        <dbReference type="ChEBI" id="CHEBI:57912"/>
        <dbReference type="ChEBI" id="CHEBI:58866"/>
        <dbReference type="ChEBI" id="CHEBI:59776"/>
        <dbReference type="EC" id="4.2.1.20"/>
    </reaction>
</comment>
<comment type="pathway">
    <text evidence="2 9">Amino-acid biosynthesis; L-tryptophan biosynthesis; L-tryptophan from chorismate: step 5/5.</text>
</comment>
<dbReference type="RefSeq" id="WP_071060532.1">
    <property type="nucleotide sequence ID" value="NZ_MKIE01000001.1"/>
</dbReference>
<evidence type="ECO:0000256" key="6">
    <source>
        <dbReference type="ARBA" id="ARBA00023141"/>
    </source>
</evidence>
<dbReference type="Pfam" id="PF00290">
    <property type="entry name" value="Trp_syntA"/>
    <property type="match status" value="1"/>
</dbReference>
<keyword evidence="7 9" id="KW-0456">Lyase</keyword>
<evidence type="ECO:0000256" key="4">
    <source>
        <dbReference type="ARBA" id="ARBA00022605"/>
    </source>
</evidence>
<dbReference type="EC" id="4.2.1.20" evidence="9"/>
<dbReference type="InterPro" id="IPR011060">
    <property type="entry name" value="RibuloseP-bd_barrel"/>
</dbReference>
<keyword evidence="5 9" id="KW-0822">Tryptophan biosynthesis</keyword>
<protein>
    <recommendedName>
        <fullName evidence="9">Tryptophan synthase alpha chain</fullName>
        <ecNumber evidence="9">4.2.1.20</ecNumber>
    </recommendedName>
</protein>
<comment type="function">
    <text evidence="1 9">The alpha subunit is responsible for the aldol cleavage of indoleglycerol phosphate to indole and glyceraldehyde 3-phosphate.</text>
</comment>
<dbReference type="STRING" id="39480.EUAN_00700"/>
<dbReference type="PROSITE" id="PS00167">
    <property type="entry name" value="TRP_SYNTHASE_ALPHA"/>
    <property type="match status" value="1"/>
</dbReference>
<dbReference type="SUPFAM" id="SSF51366">
    <property type="entry name" value="Ribulose-phoshate binding barrel"/>
    <property type="match status" value="1"/>
</dbReference>
<comment type="subunit">
    <text evidence="3 9">Tetramer of two alpha and two beta chains.</text>
</comment>
<evidence type="ECO:0000256" key="2">
    <source>
        <dbReference type="ARBA" id="ARBA00004733"/>
    </source>
</evidence>
<dbReference type="FunFam" id="3.20.20.70:FF:000037">
    <property type="entry name" value="Tryptophan synthase alpha chain"/>
    <property type="match status" value="1"/>
</dbReference>
<keyword evidence="12" id="KW-1185">Reference proteome</keyword>
<dbReference type="Proteomes" id="UP000180254">
    <property type="component" value="Unassembled WGS sequence"/>
</dbReference>